<dbReference type="InterPro" id="IPR050905">
    <property type="entry name" value="Plant_NBS-LRR"/>
</dbReference>
<dbReference type="SUPFAM" id="SSF52540">
    <property type="entry name" value="P-loop containing nucleoside triphosphate hydrolases"/>
    <property type="match status" value="1"/>
</dbReference>
<keyword evidence="7" id="KW-1185">Reference proteome</keyword>
<dbReference type="Pfam" id="PF13855">
    <property type="entry name" value="LRR_8"/>
    <property type="match status" value="1"/>
</dbReference>
<evidence type="ECO:0000256" key="3">
    <source>
        <dbReference type="ARBA" id="ARBA00022821"/>
    </source>
</evidence>
<dbReference type="Gene3D" id="3.80.10.10">
    <property type="entry name" value="Ribonuclease Inhibitor"/>
    <property type="match status" value="1"/>
</dbReference>
<dbReference type="Proteomes" id="UP000593576">
    <property type="component" value="Unassembled WGS sequence"/>
</dbReference>
<evidence type="ECO:0000256" key="2">
    <source>
        <dbReference type="ARBA" id="ARBA00022741"/>
    </source>
</evidence>
<dbReference type="PRINTS" id="PR00364">
    <property type="entry name" value="DISEASERSIST"/>
</dbReference>
<evidence type="ECO:0000313" key="7">
    <source>
        <dbReference type="Proteomes" id="UP000593576"/>
    </source>
</evidence>
<dbReference type="Pfam" id="PF00931">
    <property type="entry name" value="NB-ARC"/>
    <property type="match status" value="2"/>
</dbReference>
<dbReference type="GO" id="GO:0005524">
    <property type="term" value="F:ATP binding"/>
    <property type="evidence" value="ECO:0007669"/>
    <property type="project" value="UniProtKB-KW"/>
</dbReference>
<dbReference type="InterPro" id="IPR042197">
    <property type="entry name" value="Apaf_helical"/>
</dbReference>
<organism evidence="6 7">
    <name type="scientific">Gossypium schwendimanii</name>
    <name type="common">Cotton</name>
    <dbReference type="NCBI Taxonomy" id="34291"/>
    <lineage>
        <taxon>Eukaryota</taxon>
        <taxon>Viridiplantae</taxon>
        <taxon>Streptophyta</taxon>
        <taxon>Embryophyta</taxon>
        <taxon>Tracheophyta</taxon>
        <taxon>Spermatophyta</taxon>
        <taxon>Magnoliopsida</taxon>
        <taxon>eudicotyledons</taxon>
        <taxon>Gunneridae</taxon>
        <taxon>Pentapetalae</taxon>
        <taxon>rosids</taxon>
        <taxon>malvids</taxon>
        <taxon>Malvales</taxon>
        <taxon>Malvaceae</taxon>
        <taxon>Malvoideae</taxon>
        <taxon>Gossypium</taxon>
    </lineage>
</organism>
<reference evidence="6 7" key="1">
    <citation type="journal article" date="2019" name="Genome Biol. Evol.">
        <title>Insights into the evolution of the New World diploid cottons (Gossypium, subgenus Houzingenia) based on genome sequencing.</title>
        <authorList>
            <person name="Grover C.E."/>
            <person name="Arick M.A. 2nd"/>
            <person name="Thrash A."/>
            <person name="Conover J.L."/>
            <person name="Sanders W.S."/>
            <person name="Peterson D.G."/>
            <person name="Frelichowski J.E."/>
            <person name="Scheffler J.A."/>
            <person name="Scheffler B.E."/>
            <person name="Wendel J.F."/>
        </authorList>
    </citation>
    <scope>NUCLEOTIDE SEQUENCE [LARGE SCALE GENOMIC DNA]</scope>
    <source>
        <strain evidence="6">1</strain>
        <tissue evidence="6">Leaf</tissue>
    </source>
</reference>
<evidence type="ECO:0000313" key="6">
    <source>
        <dbReference type="EMBL" id="MBA0868567.1"/>
    </source>
</evidence>
<proteinExistence type="inferred from homology"/>
<dbReference type="SUPFAM" id="SSF52058">
    <property type="entry name" value="L domain-like"/>
    <property type="match status" value="1"/>
</dbReference>
<dbReference type="PANTHER" id="PTHR33463">
    <property type="entry name" value="NB-ARC DOMAIN-CONTAINING PROTEIN-RELATED"/>
    <property type="match status" value="1"/>
</dbReference>
<protein>
    <recommendedName>
        <fullName evidence="5">NB-ARC domain-containing protein</fullName>
    </recommendedName>
</protein>
<dbReference type="InterPro" id="IPR032675">
    <property type="entry name" value="LRR_dom_sf"/>
</dbReference>
<dbReference type="Gene3D" id="1.10.8.430">
    <property type="entry name" value="Helical domain of apoptotic protease-activating factors"/>
    <property type="match status" value="1"/>
</dbReference>
<keyword evidence="2" id="KW-0547">Nucleotide-binding</keyword>
<evidence type="ECO:0000256" key="1">
    <source>
        <dbReference type="ARBA" id="ARBA00008894"/>
    </source>
</evidence>
<accession>A0A7J9MCI6</accession>
<keyword evidence="4" id="KW-0067">ATP-binding</keyword>
<dbReference type="OrthoDB" id="1582237at2759"/>
<dbReference type="EMBL" id="JABFAF010000010">
    <property type="protein sequence ID" value="MBA0868567.1"/>
    <property type="molecule type" value="Genomic_DNA"/>
</dbReference>
<dbReference type="InterPro" id="IPR001611">
    <property type="entry name" value="Leu-rich_rpt"/>
</dbReference>
<comment type="similarity">
    <text evidence="1">Belongs to the disease resistance NB-LRR family.</text>
</comment>
<evidence type="ECO:0000259" key="5">
    <source>
        <dbReference type="Pfam" id="PF00931"/>
    </source>
</evidence>
<dbReference type="InterPro" id="IPR027417">
    <property type="entry name" value="P-loop_NTPase"/>
</dbReference>
<sequence length="598" mass="68985">MLQEINDHISKGAFEKVVENPPIPSVVVRPEERPIALESSIEQVWSCIVDKDVMGIIGIYGLGGVGKTTLLTQINNKFSTTPNGFNVVIWVFGRLMKNKSVDQKATDIYRVLCYNKFVVLLDDLWERVDLNQVGIPKPSQENGSKLIFTTRSLEVGDENLNSHPDIWELAKQVAERCGGLPLAVITMGCAMACKTTPVEWEYAIEKLKRSSLTKMKNEKGNFFFVKAGCQLFEEPNVKAWEYVKRMSVMKNQIEILREPPCYCHNLRTLFLSKNKLEAIRYNYFQYARYLTVLNLSENRGLRTLPLGISDLISLECLDLSYTGIRELSIILKALKKLKMLELSYMEDLRRIARHLISSFSKLQPIESVSFLERFSRLHRDELWPAMQQETSSRSSRPALELKQVQQFSCWFTFDVMADMSSSFVSNMERLEEIFFYDCAIMEMKMEKLHIEVPPSPFHALSQVTIGRCNELKDATWLVLVPNLRFLWTNKCRKMEEILSEVADVVGIPYSQPFLKLESLHLAELQILKSIYRDALPFPCLNNIFIDTCPELKKLPLNSDSAKGNQITIWGESDWWETVEWENETTRDVFFPSFRPVPF</sequence>
<dbReference type="InterPro" id="IPR002182">
    <property type="entry name" value="NB-ARC"/>
</dbReference>
<dbReference type="GO" id="GO:0043531">
    <property type="term" value="F:ADP binding"/>
    <property type="evidence" value="ECO:0007669"/>
    <property type="project" value="InterPro"/>
</dbReference>
<evidence type="ECO:0000256" key="4">
    <source>
        <dbReference type="ARBA" id="ARBA00022840"/>
    </source>
</evidence>
<dbReference type="GO" id="GO:0006952">
    <property type="term" value="P:defense response"/>
    <property type="evidence" value="ECO:0007669"/>
    <property type="project" value="UniProtKB-KW"/>
</dbReference>
<feature type="domain" description="NB-ARC" evidence="5">
    <location>
        <begin position="97"/>
        <end position="159"/>
    </location>
</feature>
<feature type="domain" description="NB-ARC" evidence="5">
    <location>
        <begin position="38"/>
        <end position="92"/>
    </location>
</feature>
<comment type="caution">
    <text evidence="6">The sequence shown here is derived from an EMBL/GenBank/DDBJ whole genome shotgun (WGS) entry which is preliminary data.</text>
</comment>
<gene>
    <name evidence="6" type="ORF">Goshw_015696</name>
</gene>
<dbReference type="AlphaFoldDB" id="A0A7J9MCI6"/>
<name>A0A7J9MCI6_GOSSC</name>
<keyword evidence="3" id="KW-0611">Plant defense</keyword>
<dbReference type="Gene3D" id="3.40.50.300">
    <property type="entry name" value="P-loop containing nucleotide triphosphate hydrolases"/>
    <property type="match status" value="1"/>
</dbReference>
<dbReference type="PANTHER" id="PTHR33463:SF220">
    <property type="entry name" value="NB-ARC DOMAIN-CONTAINING PROTEIN"/>
    <property type="match status" value="1"/>
</dbReference>